<name>A0A642UMR8_DIURU</name>
<dbReference type="PANTHER" id="PTHR23350">
    <property type="entry name" value="PEROXISOME ASSEMBLY PROTEIN 10"/>
    <property type="match status" value="1"/>
</dbReference>
<keyword evidence="8" id="KW-0808">Transferase</keyword>
<dbReference type="OrthoDB" id="6270329at2759"/>
<keyword evidence="13" id="KW-0862">Zinc</keyword>
<evidence type="ECO:0000256" key="16">
    <source>
        <dbReference type="ARBA" id="ARBA00023136"/>
    </source>
</evidence>
<evidence type="ECO:0000256" key="20">
    <source>
        <dbReference type="SAM" id="Phobius"/>
    </source>
</evidence>
<feature type="transmembrane region" description="Helical" evidence="20">
    <location>
        <begin position="95"/>
        <end position="112"/>
    </location>
</feature>
<dbReference type="PANTHER" id="PTHR23350:SF0">
    <property type="entry name" value="PEROXISOME BIOGENESIS FACTOR 10"/>
    <property type="match status" value="1"/>
</dbReference>
<dbReference type="RefSeq" id="XP_034010432.1">
    <property type="nucleotide sequence ID" value="XM_034157968.1"/>
</dbReference>
<dbReference type="Pfam" id="PF04757">
    <property type="entry name" value="Pex2_Pex12"/>
    <property type="match status" value="1"/>
</dbReference>
<evidence type="ECO:0000313" key="23">
    <source>
        <dbReference type="Proteomes" id="UP000449547"/>
    </source>
</evidence>
<evidence type="ECO:0000256" key="1">
    <source>
        <dbReference type="ARBA" id="ARBA00000900"/>
    </source>
</evidence>
<evidence type="ECO:0000256" key="14">
    <source>
        <dbReference type="ARBA" id="ARBA00022927"/>
    </source>
</evidence>
<evidence type="ECO:0000256" key="15">
    <source>
        <dbReference type="ARBA" id="ARBA00022989"/>
    </source>
</evidence>
<dbReference type="GO" id="GO:0016567">
    <property type="term" value="P:protein ubiquitination"/>
    <property type="evidence" value="ECO:0007669"/>
    <property type="project" value="UniProtKB-ARBA"/>
</dbReference>
<comment type="similarity">
    <text evidence="4">Belongs to the pex2/pex10/pex12 family.</text>
</comment>
<dbReference type="OMA" id="YCDVVQL"/>
<evidence type="ECO:0000256" key="19">
    <source>
        <dbReference type="PROSITE-ProRule" id="PRU00175"/>
    </source>
</evidence>
<evidence type="ECO:0000256" key="10">
    <source>
        <dbReference type="ARBA" id="ARBA00022723"/>
    </source>
</evidence>
<keyword evidence="14" id="KW-0653">Protein transport</keyword>
<comment type="subcellular location">
    <subcellularLocation>
        <location evidence="2">Peroxisome membrane</location>
        <topology evidence="2">Multi-pass membrane protein</topology>
    </subcellularLocation>
</comment>
<evidence type="ECO:0000256" key="12">
    <source>
        <dbReference type="ARBA" id="ARBA00022786"/>
    </source>
</evidence>
<keyword evidence="9 20" id="KW-0812">Transmembrane</keyword>
<evidence type="ECO:0000256" key="17">
    <source>
        <dbReference type="ARBA" id="ARBA00023140"/>
    </source>
</evidence>
<dbReference type="CDD" id="cd16527">
    <property type="entry name" value="RING-HC_PEX10"/>
    <property type="match status" value="1"/>
</dbReference>
<dbReference type="SMART" id="SM00184">
    <property type="entry name" value="RING"/>
    <property type="match status" value="1"/>
</dbReference>
<dbReference type="VEuPathDB" id="FungiDB:DIURU_005030"/>
<keyword evidence="10" id="KW-0479">Metal-binding</keyword>
<dbReference type="Pfam" id="PF13639">
    <property type="entry name" value="zf-RING_2"/>
    <property type="match status" value="1"/>
</dbReference>
<sequence>MSKVNDRALPFADAATIVRANQKDAYFESSLRTHISDVLSLIMGNRFVNLFPEEISVAAKGLYLGLTTLLGARTLGEEYVDLLYVSRSGRRLPRFVQRLGFVLSYALFPYVASQWLKRMKLKYELAQEKDGGRTAPWAVRYFSSYKAALDALMNLHIAIFYFDGSFYQLSKRIFGLRYALGHNRDMSQLQRVGNYSLLGAIILLQFMLKGLMKLKELNDKWAKERRQRRGEVVEDDEHKDYSTVSDIEQLKSVRKVVIDLNDPNQLPYIPEGSRDCLFCMTPMENPTAALCGHMFCWTCITDWLKENTECPLCRQHCLEQNLLPLR</sequence>
<comment type="pathway">
    <text evidence="3">Protein modification; protein ubiquitination.</text>
</comment>
<evidence type="ECO:0000256" key="6">
    <source>
        <dbReference type="ARBA" id="ARBA00022448"/>
    </source>
</evidence>
<dbReference type="GO" id="GO:0016562">
    <property type="term" value="P:protein import into peroxisome matrix, receptor recycling"/>
    <property type="evidence" value="ECO:0007669"/>
    <property type="project" value="UniProtKB-ARBA"/>
</dbReference>
<dbReference type="InterPro" id="IPR001841">
    <property type="entry name" value="Znf_RING"/>
</dbReference>
<organism evidence="22 23">
    <name type="scientific">Diutina rugosa</name>
    <name type="common">Yeast</name>
    <name type="synonym">Candida rugosa</name>
    <dbReference type="NCBI Taxonomy" id="5481"/>
    <lineage>
        <taxon>Eukaryota</taxon>
        <taxon>Fungi</taxon>
        <taxon>Dikarya</taxon>
        <taxon>Ascomycota</taxon>
        <taxon>Saccharomycotina</taxon>
        <taxon>Pichiomycetes</taxon>
        <taxon>Debaryomycetaceae</taxon>
        <taxon>Diutina</taxon>
    </lineage>
</organism>
<keyword evidence="6" id="KW-0813">Transport</keyword>
<dbReference type="Proteomes" id="UP000449547">
    <property type="component" value="Unassembled WGS sequence"/>
</dbReference>
<keyword evidence="16 20" id="KW-0472">Membrane</keyword>
<accession>A0A642UMR8</accession>
<evidence type="ECO:0000256" key="11">
    <source>
        <dbReference type="ARBA" id="ARBA00022771"/>
    </source>
</evidence>
<keyword evidence="7" id="KW-0962">Peroxisome biogenesis</keyword>
<dbReference type="SUPFAM" id="SSF57850">
    <property type="entry name" value="RING/U-box"/>
    <property type="match status" value="1"/>
</dbReference>
<dbReference type="InterPro" id="IPR013083">
    <property type="entry name" value="Znf_RING/FYVE/PHD"/>
</dbReference>
<comment type="catalytic activity">
    <reaction evidence="1">
        <text>S-ubiquitinyl-[E2 ubiquitin-conjugating enzyme]-L-cysteine + [acceptor protein]-L-lysine = [E2 ubiquitin-conjugating enzyme]-L-cysteine + N(6)-ubiquitinyl-[acceptor protein]-L-lysine.</text>
        <dbReference type="EC" id="2.3.2.27"/>
    </reaction>
</comment>
<evidence type="ECO:0000256" key="5">
    <source>
        <dbReference type="ARBA" id="ARBA00012483"/>
    </source>
</evidence>
<keyword evidence="23" id="KW-1185">Reference proteome</keyword>
<proteinExistence type="inferred from homology"/>
<protein>
    <recommendedName>
        <fullName evidence="5">RING-type E3 ubiquitin transferase</fullName>
        <ecNumber evidence="5">2.3.2.27</ecNumber>
    </recommendedName>
    <alternativeName>
        <fullName evidence="18">Peroxin-10</fullName>
    </alternativeName>
</protein>
<dbReference type="EC" id="2.3.2.27" evidence="5"/>
<evidence type="ECO:0000256" key="8">
    <source>
        <dbReference type="ARBA" id="ARBA00022679"/>
    </source>
</evidence>
<dbReference type="AlphaFoldDB" id="A0A642UMR8"/>
<keyword evidence="11 19" id="KW-0863">Zinc-finger</keyword>
<dbReference type="InterPro" id="IPR017907">
    <property type="entry name" value="Znf_RING_CS"/>
</dbReference>
<dbReference type="Gene3D" id="3.30.40.10">
    <property type="entry name" value="Zinc/RING finger domain, C3HC4 (zinc finger)"/>
    <property type="match status" value="1"/>
</dbReference>
<reference evidence="22 23" key="1">
    <citation type="submission" date="2019-07" db="EMBL/GenBank/DDBJ databases">
        <title>Genome assembly of two rare yeast pathogens: Diutina rugosa and Trichomonascus ciferrii.</title>
        <authorList>
            <person name="Mixao V."/>
            <person name="Saus E."/>
            <person name="Hansen A."/>
            <person name="Lass-Flor C."/>
            <person name="Gabaldon T."/>
        </authorList>
    </citation>
    <scope>NUCLEOTIDE SEQUENCE [LARGE SCALE GENOMIC DNA]</scope>
    <source>
        <strain evidence="22 23">CBS 613</strain>
    </source>
</reference>
<keyword evidence="15 20" id="KW-1133">Transmembrane helix</keyword>
<dbReference type="GO" id="GO:0005778">
    <property type="term" value="C:peroxisomal membrane"/>
    <property type="evidence" value="ECO:0007669"/>
    <property type="project" value="UniProtKB-SubCell"/>
</dbReference>
<dbReference type="GO" id="GO:0061630">
    <property type="term" value="F:ubiquitin protein ligase activity"/>
    <property type="evidence" value="ECO:0007669"/>
    <property type="project" value="UniProtKB-EC"/>
</dbReference>
<dbReference type="InterPro" id="IPR025654">
    <property type="entry name" value="PEX2/10"/>
</dbReference>
<feature type="transmembrane region" description="Helical" evidence="20">
    <location>
        <begin position="192"/>
        <end position="211"/>
    </location>
</feature>
<dbReference type="PROSITE" id="PS00518">
    <property type="entry name" value="ZF_RING_1"/>
    <property type="match status" value="1"/>
</dbReference>
<dbReference type="EMBL" id="SWFT01000149">
    <property type="protein sequence ID" value="KAA8898175.1"/>
    <property type="molecule type" value="Genomic_DNA"/>
</dbReference>
<evidence type="ECO:0000256" key="13">
    <source>
        <dbReference type="ARBA" id="ARBA00022833"/>
    </source>
</evidence>
<evidence type="ECO:0000256" key="7">
    <source>
        <dbReference type="ARBA" id="ARBA00022593"/>
    </source>
</evidence>
<keyword evidence="12" id="KW-0833">Ubl conjugation pathway</keyword>
<evidence type="ECO:0000313" key="22">
    <source>
        <dbReference type="EMBL" id="KAA8898175.1"/>
    </source>
</evidence>
<evidence type="ECO:0000256" key="2">
    <source>
        <dbReference type="ARBA" id="ARBA00004585"/>
    </source>
</evidence>
<dbReference type="PROSITE" id="PS50089">
    <property type="entry name" value="ZF_RING_2"/>
    <property type="match status" value="1"/>
</dbReference>
<evidence type="ECO:0000256" key="3">
    <source>
        <dbReference type="ARBA" id="ARBA00004906"/>
    </source>
</evidence>
<comment type="caution">
    <text evidence="22">The sequence shown here is derived from an EMBL/GenBank/DDBJ whole genome shotgun (WGS) entry which is preliminary data.</text>
</comment>
<gene>
    <name evidence="22" type="ORF">DIURU_005030</name>
</gene>
<evidence type="ECO:0000256" key="4">
    <source>
        <dbReference type="ARBA" id="ARBA00008704"/>
    </source>
</evidence>
<dbReference type="GeneID" id="54783681"/>
<evidence type="ECO:0000256" key="18">
    <source>
        <dbReference type="ARBA" id="ARBA00041230"/>
    </source>
</evidence>
<evidence type="ECO:0000259" key="21">
    <source>
        <dbReference type="PROSITE" id="PS50089"/>
    </source>
</evidence>
<evidence type="ECO:0000256" key="9">
    <source>
        <dbReference type="ARBA" id="ARBA00022692"/>
    </source>
</evidence>
<feature type="domain" description="RING-type" evidence="21">
    <location>
        <begin position="276"/>
        <end position="314"/>
    </location>
</feature>
<keyword evidence="17" id="KW-0576">Peroxisome</keyword>
<dbReference type="GO" id="GO:0008270">
    <property type="term" value="F:zinc ion binding"/>
    <property type="evidence" value="ECO:0007669"/>
    <property type="project" value="UniProtKB-KW"/>
</dbReference>
<dbReference type="InterPro" id="IPR006845">
    <property type="entry name" value="Pex_N"/>
</dbReference>